<name>A0A4R5D5I4_9ACTN</name>
<gene>
    <name evidence="2" type="ORF">E1269_16225</name>
</gene>
<dbReference type="Pfam" id="PF19608">
    <property type="entry name" value="DUF6113"/>
    <property type="match status" value="1"/>
</dbReference>
<comment type="caution">
    <text evidence="2">The sequence shown here is derived from an EMBL/GenBank/DDBJ whole genome shotgun (WGS) entry which is preliminary data.</text>
</comment>
<feature type="transmembrane region" description="Helical" evidence="1">
    <location>
        <begin position="98"/>
        <end position="115"/>
    </location>
</feature>
<dbReference type="EMBL" id="SMKZ01000022">
    <property type="protein sequence ID" value="TDE08722.1"/>
    <property type="molecule type" value="Genomic_DNA"/>
</dbReference>
<dbReference type="RefSeq" id="WP_131896338.1">
    <property type="nucleotide sequence ID" value="NZ_SMKZ01000022.1"/>
</dbReference>
<protein>
    <submittedName>
        <fullName evidence="2">Uncharacterized protein</fullName>
    </submittedName>
</protein>
<proteinExistence type="predicted"/>
<sequence length="127" mass="12964">MTDRGRVGRSRWWSVAGLAGLAPVAVAVAVGGAFVHRWASPVGLLLAVGGAIGLAVLARACARSRLGLAVVALLWLAPVLVLSQTPPGEDRVITGDEAGLVFLFAGTTSLAIALGRGVEARSTRRVT</sequence>
<feature type="transmembrane region" description="Helical" evidence="1">
    <location>
        <begin position="41"/>
        <end position="59"/>
    </location>
</feature>
<dbReference type="Proteomes" id="UP000294739">
    <property type="component" value="Unassembled WGS sequence"/>
</dbReference>
<keyword evidence="1" id="KW-0812">Transmembrane</keyword>
<organism evidence="2 3">
    <name type="scientific">Jiangella asiatica</name>
    <dbReference type="NCBI Taxonomy" id="2530372"/>
    <lineage>
        <taxon>Bacteria</taxon>
        <taxon>Bacillati</taxon>
        <taxon>Actinomycetota</taxon>
        <taxon>Actinomycetes</taxon>
        <taxon>Jiangellales</taxon>
        <taxon>Jiangellaceae</taxon>
        <taxon>Jiangella</taxon>
    </lineage>
</organism>
<evidence type="ECO:0000256" key="1">
    <source>
        <dbReference type="SAM" id="Phobius"/>
    </source>
</evidence>
<feature type="transmembrane region" description="Helical" evidence="1">
    <location>
        <begin position="66"/>
        <end position="86"/>
    </location>
</feature>
<accession>A0A4R5D5I4</accession>
<dbReference type="InterPro" id="IPR046095">
    <property type="entry name" value="DUF6113"/>
</dbReference>
<dbReference type="OrthoDB" id="5196794at2"/>
<dbReference type="AlphaFoldDB" id="A0A4R5D5I4"/>
<evidence type="ECO:0000313" key="3">
    <source>
        <dbReference type="Proteomes" id="UP000294739"/>
    </source>
</evidence>
<dbReference type="InParanoid" id="A0A4R5D5I4"/>
<feature type="transmembrane region" description="Helical" evidence="1">
    <location>
        <begin position="12"/>
        <end position="35"/>
    </location>
</feature>
<keyword evidence="1" id="KW-1133">Transmembrane helix</keyword>
<reference evidence="2 3" key="1">
    <citation type="submission" date="2019-03" db="EMBL/GenBank/DDBJ databases">
        <title>Draft genome sequences of novel Actinobacteria.</title>
        <authorList>
            <person name="Sahin N."/>
            <person name="Ay H."/>
            <person name="Saygin H."/>
        </authorList>
    </citation>
    <scope>NUCLEOTIDE SEQUENCE [LARGE SCALE GENOMIC DNA]</scope>
    <source>
        <strain evidence="2 3">5K138</strain>
    </source>
</reference>
<keyword evidence="3" id="KW-1185">Reference proteome</keyword>
<keyword evidence="1" id="KW-0472">Membrane</keyword>
<evidence type="ECO:0000313" key="2">
    <source>
        <dbReference type="EMBL" id="TDE08722.1"/>
    </source>
</evidence>